<dbReference type="EMBL" id="JAJITD010000003">
    <property type="protein sequence ID" value="MCC8392307.1"/>
    <property type="molecule type" value="Genomic_DNA"/>
</dbReference>
<gene>
    <name evidence="1" type="ORF">LJ656_06865</name>
</gene>
<protein>
    <submittedName>
        <fullName evidence="1">Uncharacterized protein</fullName>
    </submittedName>
</protein>
<organism evidence="1 2">
    <name type="scientific">Paraburkholderia sejongensis</name>
    <dbReference type="NCBI Taxonomy" id="2886946"/>
    <lineage>
        <taxon>Bacteria</taxon>
        <taxon>Pseudomonadati</taxon>
        <taxon>Pseudomonadota</taxon>
        <taxon>Betaproteobacteria</taxon>
        <taxon>Burkholderiales</taxon>
        <taxon>Burkholderiaceae</taxon>
        <taxon>Paraburkholderia</taxon>
    </lineage>
</organism>
<comment type="caution">
    <text evidence="1">The sequence shown here is derived from an EMBL/GenBank/DDBJ whole genome shotgun (WGS) entry which is preliminary data.</text>
</comment>
<keyword evidence="2" id="KW-1185">Reference proteome</keyword>
<reference evidence="1 2" key="1">
    <citation type="submission" date="2021-11" db="EMBL/GenBank/DDBJ databases">
        <authorList>
            <person name="Oh E.-T."/>
            <person name="Kim S.-B."/>
        </authorList>
    </citation>
    <scope>NUCLEOTIDE SEQUENCE [LARGE SCALE GENOMIC DNA]</scope>
    <source>
        <strain evidence="1 2">MMS20-SJTR3</strain>
    </source>
</reference>
<name>A0ABS8JR55_9BURK</name>
<dbReference type="Proteomes" id="UP001431019">
    <property type="component" value="Unassembled WGS sequence"/>
</dbReference>
<evidence type="ECO:0000313" key="2">
    <source>
        <dbReference type="Proteomes" id="UP001431019"/>
    </source>
</evidence>
<sequence>MRLDVSVICAEQVVAQKSAPIVEAAIARADEFWRRVKSVDDVVGAFEWLRSYLSCGGLSFYNYVQHPIALAFVLARTGNAEGARREHDRFLEGRSAEDPFSIQIGEMLTKATGIA</sequence>
<evidence type="ECO:0000313" key="1">
    <source>
        <dbReference type="EMBL" id="MCC8392307.1"/>
    </source>
</evidence>
<dbReference type="RefSeq" id="WP_230508517.1">
    <property type="nucleotide sequence ID" value="NZ_JAJITD010000003.1"/>
</dbReference>
<accession>A0ABS8JR55</accession>
<proteinExistence type="predicted"/>